<dbReference type="AlphaFoldDB" id="A0A418WJW6"/>
<organism evidence="2 3">
    <name type="scientific">Sphingomonas cavernae</name>
    <dbReference type="NCBI Taxonomy" id="2320861"/>
    <lineage>
        <taxon>Bacteria</taxon>
        <taxon>Pseudomonadati</taxon>
        <taxon>Pseudomonadota</taxon>
        <taxon>Alphaproteobacteria</taxon>
        <taxon>Sphingomonadales</taxon>
        <taxon>Sphingomonadaceae</taxon>
        <taxon>Sphingomonas</taxon>
    </lineage>
</organism>
<dbReference type="OrthoDB" id="8400044at2"/>
<evidence type="ECO:0000256" key="1">
    <source>
        <dbReference type="SAM" id="SignalP"/>
    </source>
</evidence>
<dbReference type="EMBL" id="QYUM01000003">
    <property type="protein sequence ID" value="RJF90336.1"/>
    <property type="molecule type" value="Genomic_DNA"/>
</dbReference>
<sequence>MKLRHIWLLSLLPLAACVERPSVAPPPPVGAAQQVTVTLYRGLRVLPGTNNQIDWSRNSFGVSGQPPTLSLFNAMALPNIPCWISFDVDAIAPVGPGAIASLTIPHPPPGDANPGPWNVVFDDNPPGHWSIARATIGGANNTQSSNMAAAVFHAKVVGGSAQIHDGTAVGCH</sequence>
<gene>
    <name evidence="2" type="ORF">D3876_08750</name>
</gene>
<feature type="signal peptide" evidence="1">
    <location>
        <begin position="1"/>
        <end position="24"/>
    </location>
</feature>
<keyword evidence="1" id="KW-0732">Signal</keyword>
<protein>
    <submittedName>
        <fullName evidence="2">Uncharacterized protein</fullName>
    </submittedName>
</protein>
<reference evidence="2 3" key="1">
    <citation type="submission" date="2018-09" db="EMBL/GenBank/DDBJ databases">
        <authorList>
            <person name="Zhu H."/>
        </authorList>
    </citation>
    <scope>NUCLEOTIDE SEQUENCE [LARGE SCALE GENOMIC DNA]</scope>
    <source>
        <strain evidence="2 3">K2R01-6</strain>
    </source>
</reference>
<accession>A0A418WJW6</accession>
<keyword evidence="3" id="KW-1185">Reference proteome</keyword>
<comment type="caution">
    <text evidence="2">The sequence shown here is derived from an EMBL/GenBank/DDBJ whole genome shotgun (WGS) entry which is preliminary data.</text>
</comment>
<proteinExistence type="predicted"/>
<evidence type="ECO:0000313" key="3">
    <source>
        <dbReference type="Proteomes" id="UP000286100"/>
    </source>
</evidence>
<dbReference type="RefSeq" id="WP_119761456.1">
    <property type="nucleotide sequence ID" value="NZ_QYUM01000003.1"/>
</dbReference>
<dbReference type="Proteomes" id="UP000286100">
    <property type="component" value="Unassembled WGS sequence"/>
</dbReference>
<name>A0A418WJW6_9SPHN</name>
<feature type="chain" id="PRO_5019172062" evidence="1">
    <location>
        <begin position="25"/>
        <end position="172"/>
    </location>
</feature>
<evidence type="ECO:0000313" key="2">
    <source>
        <dbReference type="EMBL" id="RJF90336.1"/>
    </source>
</evidence>